<dbReference type="SUPFAM" id="SSF52540">
    <property type="entry name" value="P-loop containing nucleoside triphosphate hydrolases"/>
    <property type="match status" value="1"/>
</dbReference>
<dbReference type="SMART" id="SM00028">
    <property type="entry name" value="TPR"/>
    <property type="match status" value="5"/>
</dbReference>
<reference evidence="3 4" key="1">
    <citation type="submission" date="2022-05" db="EMBL/GenBank/DDBJ databases">
        <authorList>
            <person name="Jo J.-H."/>
            <person name="Im W.-T."/>
        </authorList>
    </citation>
    <scope>NUCLEOTIDE SEQUENCE [LARGE SCALE GENOMIC DNA]</scope>
    <source>
        <strain evidence="3 4">NSE70-1</strain>
    </source>
</reference>
<dbReference type="PROSITE" id="PS50005">
    <property type="entry name" value="TPR"/>
    <property type="match status" value="3"/>
</dbReference>
<keyword evidence="1" id="KW-0808">Transferase</keyword>
<dbReference type="Pfam" id="PF13432">
    <property type="entry name" value="TPR_16"/>
    <property type="match status" value="2"/>
</dbReference>
<evidence type="ECO:0000313" key="3">
    <source>
        <dbReference type="EMBL" id="MCL6697853.1"/>
    </source>
</evidence>
<dbReference type="Gene3D" id="3.40.50.300">
    <property type="entry name" value="P-loop containing nucleotide triphosphate hydrolases"/>
    <property type="match status" value="1"/>
</dbReference>
<feature type="repeat" description="TPR" evidence="2">
    <location>
        <begin position="107"/>
        <end position="140"/>
    </location>
</feature>
<dbReference type="Pfam" id="PF14559">
    <property type="entry name" value="TPR_19"/>
    <property type="match status" value="1"/>
</dbReference>
<evidence type="ECO:0000313" key="4">
    <source>
        <dbReference type="Proteomes" id="UP001203410"/>
    </source>
</evidence>
<dbReference type="EMBL" id="JAMGBA010000001">
    <property type="protein sequence ID" value="MCL6697853.1"/>
    <property type="molecule type" value="Genomic_DNA"/>
</dbReference>
<keyword evidence="4" id="KW-1185">Reference proteome</keyword>
<gene>
    <name evidence="3" type="ORF">LZ496_03515</name>
</gene>
<dbReference type="RefSeq" id="WP_249903201.1">
    <property type="nucleotide sequence ID" value="NZ_JAMGBA010000001.1"/>
</dbReference>
<feature type="repeat" description="TPR" evidence="2">
    <location>
        <begin position="73"/>
        <end position="106"/>
    </location>
</feature>
<dbReference type="Gene3D" id="1.25.40.10">
    <property type="entry name" value="Tetratricopeptide repeat domain"/>
    <property type="match status" value="1"/>
</dbReference>
<comment type="caution">
    <text evidence="3">The sequence shown here is derived from an EMBL/GenBank/DDBJ whole genome shotgun (WGS) entry which is preliminary data.</text>
</comment>
<dbReference type="Pfam" id="PF13469">
    <property type="entry name" value="Sulfotransfer_3"/>
    <property type="match status" value="1"/>
</dbReference>
<dbReference type="Proteomes" id="UP001203410">
    <property type="component" value="Unassembled WGS sequence"/>
</dbReference>
<organism evidence="3 4">
    <name type="scientific">Sphingomonas caseinilyticus</name>
    <dbReference type="NCBI Taxonomy" id="2908205"/>
    <lineage>
        <taxon>Bacteria</taxon>
        <taxon>Pseudomonadati</taxon>
        <taxon>Pseudomonadota</taxon>
        <taxon>Alphaproteobacteria</taxon>
        <taxon>Sphingomonadales</taxon>
        <taxon>Sphingomonadaceae</taxon>
        <taxon>Sphingomonas</taxon>
    </lineage>
</organism>
<dbReference type="InterPro" id="IPR011990">
    <property type="entry name" value="TPR-like_helical_dom_sf"/>
</dbReference>
<feature type="repeat" description="TPR" evidence="2">
    <location>
        <begin position="141"/>
        <end position="174"/>
    </location>
</feature>
<proteinExistence type="predicted"/>
<dbReference type="InterPro" id="IPR027417">
    <property type="entry name" value="P-loop_NTPase"/>
</dbReference>
<dbReference type="PANTHER" id="PTHR12788">
    <property type="entry name" value="PROTEIN-TYROSINE SULFOTRANSFERASE 2"/>
    <property type="match status" value="1"/>
</dbReference>
<keyword evidence="2" id="KW-0802">TPR repeat</keyword>
<sequence length="529" mass="57657">MSSLEPVTLQAIEQALVERDIARAADLAEQALANGARDPMLLNLVAWKLEEAGEYDASRQLLDEALSLSPGDPSIIGAIGAVLRKQGKLGDALRTLDEAIKLDPTAAAPWLERGMALETGGSLEPAMASYRRAAELDPQSASAFGGVAAVASRRGDFDVALQFAERALLLDPLDPQGAAGMARIDIERGRADSALPILDAALASNLSDANRSNLAGIRGDALDRLGRYAEAFDAYAESKRVSARRFEQLGVDGETQRELADRIASEFTSIDNWPGDVTSAASDPAFIIGFPRSGTTLVENMLASIPGVVALEERPTLAASEQYLGEGGLARFASASASELEELRQAYWQVVRAAGVDPDGKLFVDKDPLKGLMLPLIARLFPAARIIVMRRDPRDVVLSCFRSNFALTAAALEFTDLERTAHHYDAVMRTQEAFLAALPLARHELRYEALVADFETETRQLCDFLGVEWSEDMRDFAQTARRRGVSTMSATQVTKKLYDGSKQWRRYEERLRPILPILDPWVKSFGYSA</sequence>
<evidence type="ECO:0000256" key="1">
    <source>
        <dbReference type="ARBA" id="ARBA00022679"/>
    </source>
</evidence>
<evidence type="ECO:0000256" key="2">
    <source>
        <dbReference type="PROSITE-ProRule" id="PRU00339"/>
    </source>
</evidence>
<protein>
    <submittedName>
        <fullName evidence="3">Sulfotransferase</fullName>
    </submittedName>
</protein>
<dbReference type="InterPro" id="IPR026634">
    <property type="entry name" value="TPST-like"/>
</dbReference>
<dbReference type="InterPro" id="IPR019734">
    <property type="entry name" value="TPR_rpt"/>
</dbReference>
<accession>A0ABT0RSP1</accession>
<name>A0ABT0RSP1_9SPHN</name>
<dbReference type="PANTHER" id="PTHR12788:SF10">
    <property type="entry name" value="PROTEIN-TYROSINE SULFOTRANSFERASE"/>
    <property type="match status" value="1"/>
</dbReference>
<dbReference type="SUPFAM" id="SSF48452">
    <property type="entry name" value="TPR-like"/>
    <property type="match status" value="1"/>
</dbReference>